<dbReference type="AlphaFoldDB" id="A0A7W5H9Q8"/>
<accession>A0A7W5H9Q8</accession>
<organism evidence="2 3">
    <name type="scientific">Aporhodopirellula rubra</name>
    <dbReference type="NCBI Taxonomy" id="980271"/>
    <lineage>
        <taxon>Bacteria</taxon>
        <taxon>Pseudomonadati</taxon>
        <taxon>Planctomycetota</taxon>
        <taxon>Planctomycetia</taxon>
        <taxon>Pirellulales</taxon>
        <taxon>Pirellulaceae</taxon>
        <taxon>Aporhodopirellula</taxon>
    </lineage>
</organism>
<name>A0A7W5H9Q8_9BACT</name>
<keyword evidence="1" id="KW-0812">Transmembrane</keyword>
<evidence type="ECO:0000313" key="3">
    <source>
        <dbReference type="Proteomes" id="UP000536179"/>
    </source>
</evidence>
<dbReference type="EMBL" id="JACHXU010000050">
    <property type="protein sequence ID" value="MBB3210684.1"/>
    <property type="molecule type" value="Genomic_DNA"/>
</dbReference>
<evidence type="ECO:0000256" key="1">
    <source>
        <dbReference type="SAM" id="Phobius"/>
    </source>
</evidence>
<dbReference type="RefSeq" id="WP_184310158.1">
    <property type="nucleotide sequence ID" value="NZ_JACHXU010000050.1"/>
</dbReference>
<reference evidence="2 3" key="1">
    <citation type="submission" date="2020-08" db="EMBL/GenBank/DDBJ databases">
        <title>Genomic Encyclopedia of Type Strains, Phase III (KMG-III): the genomes of soil and plant-associated and newly described type strains.</title>
        <authorList>
            <person name="Whitman W."/>
        </authorList>
    </citation>
    <scope>NUCLEOTIDE SEQUENCE [LARGE SCALE GENOMIC DNA]</scope>
    <source>
        <strain evidence="2 3">CECT 8075</strain>
    </source>
</reference>
<keyword evidence="1" id="KW-0472">Membrane</keyword>
<feature type="transmembrane region" description="Helical" evidence="1">
    <location>
        <begin position="55"/>
        <end position="83"/>
    </location>
</feature>
<dbReference type="Proteomes" id="UP000536179">
    <property type="component" value="Unassembled WGS sequence"/>
</dbReference>
<proteinExistence type="predicted"/>
<evidence type="ECO:0000313" key="2">
    <source>
        <dbReference type="EMBL" id="MBB3210684.1"/>
    </source>
</evidence>
<keyword evidence="3" id="KW-1185">Reference proteome</keyword>
<keyword evidence="1" id="KW-1133">Transmembrane helix</keyword>
<sequence>MPDPESLLRSRVEQLEAQLLRQEHRLIPLVKNFLDRKQKYPNRCDARRKATTRALLFNLLLSPQTMALGGGMLAFVSVLILAYQSHLMQQTVYPTPRYTAIIRPLVSSNAYDTTEIAFPDLAIEKRDFEFAFTANGAGPLLIDTVNLKIEYVTEDYVPIRTDYFESRSSGVLPVVGKSSIETCKVTFKRFGHAETNAETSPPGPIRPVFTFAVGGVDSDGKLWSTDIRSVGVIIDDGRANGPASDLYLTGSGESLNGVLQPRSVAQTPEVR</sequence>
<gene>
    <name evidence="2" type="ORF">FHS27_006532</name>
</gene>
<comment type="caution">
    <text evidence="2">The sequence shown here is derived from an EMBL/GenBank/DDBJ whole genome shotgun (WGS) entry which is preliminary data.</text>
</comment>
<protein>
    <submittedName>
        <fullName evidence="2">Uncharacterized protein</fullName>
    </submittedName>
</protein>